<dbReference type="Proteomes" id="UP001165667">
    <property type="component" value="Unassembled WGS sequence"/>
</dbReference>
<evidence type="ECO:0000313" key="4">
    <source>
        <dbReference type="Proteomes" id="UP001165667"/>
    </source>
</evidence>
<comment type="caution">
    <text evidence="3">The sequence shown here is derived from an EMBL/GenBank/DDBJ whole genome shotgun (WGS) entry which is preliminary data.</text>
</comment>
<dbReference type="PANTHER" id="PTHR28047:SF5">
    <property type="entry name" value="PROTEIN DCG1"/>
    <property type="match status" value="1"/>
</dbReference>
<sequence>MMAAGRAVASPGTELVPLTASRGFPYIATRAEAQVGGAVVLEMLAEAHHTVDAAIVAAFGDPGLLGARELFDIPVVGVSEAAMLTACMLGQRFAIVTFTRALCPWFRDCVDLHGLAGRCAGIVALEGPVPSIDAVQDQNEQRLVALAQETVRASGADVLIFAGAPLAGLAAKVVDRLPIPIVDPVAAAVKQAELLVALNPRKAVGGGFARPGPKSSIGLPAPLTDRMSHADAQS</sequence>
<evidence type="ECO:0000256" key="1">
    <source>
        <dbReference type="ARBA" id="ARBA00038414"/>
    </source>
</evidence>
<comment type="similarity">
    <text evidence="1">Belongs to the HyuE racemase family.</text>
</comment>
<dbReference type="PANTHER" id="PTHR28047">
    <property type="entry name" value="PROTEIN DCG1"/>
    <property type="match status" value="1"/>
</dbReference>
<feature type="region of interest" description="Disordered" evidence="2">
    <location>
        <begin position="215"/>
        <end position="234"/>
    </location>
</feature>
<protein>
    <submittedName>
        <fullName evidence="3">Aspartate/glutamate racemase family protein</fullName>
    </submittedName>
</protein>
<gene>
    <name evidence="3" type="ORF">M8523_14775</name>
</gene>
<proteinExistence type="inferred from homology"/>
<dbReference type="InterPro" id="IPR052186">
    <property type="entry name" value="Hydantoin_racemase-like"/>
</dbReference>
<dbReference type="Pfam" id="PF01177">
    <property type="entry name" value="Asp_Glu_race"/>
    <property type="match status" value="1"/>
</dbReference>
<evidence type="ECO:0000313" key="3">
    <source>
        <dbReference type="EMBL" id="MCW6509286.1"/>
    </source>
</evidence>
<organism evidence="3 4">
    <name type="scientific">Lichenifustis flavocetrariae</name>
    <dbReference type="NCBI Taxonomy" id="2949735"/>
    <lineage>
        <taxon>Bacteria</taxon>
        <taxon>Pseudomonadati</taxon>
        <taxon>Pseudomonadota</taxon>
        <taxon>Alphaproteobacteria</taxon>
        <taxon>Hyphomicrobiales</taxon>
        <taxon>Lichenihabitantaceae</taxon>
        <taxon>Lichenifustis</taxon>
    </lineage>
</organism>
<dbReference type="AlphaFoldDB" id="A0AA42CKI2"/>
<dbReference type="InterPro" id="IPR053714">
    <property type="entry name" value="Iso_Racemase_Enz_sf"/>
</dbReference>
<accession>A0AA42CKI2</accession>
<dbReference type="GO" id="GO:0047661">
    <property type="term" value="F:amino-acid racemase activity"/>
    <property type="evidence" value="ECO:0007669"/>
    <property type="project" value="InterPro"/>
</dbReference>
<reference evidence="3" key="1">
    <citation type="submission" date="2022-05" db="EMBL/GenBank/DDBJ databases">
        <authorList>
            <person name="Pankratov T."/>
        </authorList>
    </citation>
    <scope>NUCLEOTIDE SEQUENCE</scope>
    <source>
        <strain evidence="3">BP6-180914</strain>
    </source>
</reference>
<dbReference type="EMBL" id="JAMOIM010000009">
    <property type="protein sequence ID" value="MCW6509286.1"/>
    <property type="molecule type" value="Genomic_DNA"/>
</dbReference>
<dbReference type="InterPro" id="IPR015942">
    <property type="entry name" value="Asp/Glu/hydantoin_racemase"/>
</dbReference>
<keyword evidence="4" id="KW-1185">Reference proteome</keyword>
<name>A0AA42CKI2_9HYPH</name>
<dbReference type="Gene3D" id="3.40.50.12500">
    <property type="match status" value="1"/>
</dbReference>
<evidence type="ECO:0000256" key="2">
    <source>
        <dbReference type="SAM" id="MobiDB-lite"/>
    </source>
</evidence>